<feature type="chain" id="PRO_5040921941" description="Carboxylesterase type B domain-containing protein" evidence="3">
    <location>
        <begin position="25"/>
        <end position="628"/>
    </location>
</feature>
<dbReference type="InterPro" id="IPR029058">
    <property type="entry name" value="AB_hydrolase_fold"/>
</dbReference>
<evidence type="ECO:0000313" key="6">
    <source>
        <dbReference type="Proteomes" id="UP001148786"/>
    </source>
</evidence>
<accession>A0A9W8K5R9</accession>
<comment type="caution">
    <text evidence="5">The sequence shown here is derived from an EMBL/GenBank/DDBJ whole genome shotgun (WGS) entry which is preliminary data.</text>
</comment>
<sequence>MPAPPMTSVLVRLSLVSLASLAYCAIAPGTDLLVHTTSGRVRGFLDSTTTNVELKKWLGIPFAEDTAGENRWRPPKPLRPPRGSIFNATAYGPAADGGNGTSIQSEDCLRINIIAPSNASDLPVYLYSHGGGFDSGASSDPKIDGTYLAAKGIVFASYNYRLSLFGFPHAEEIAEAGETQNFGLLDTRAAVEWLYDNVKRFGGDPKKITLGGESVGAEMTNFYLSAYHKDPLIRGAVMQSGDTLQPMWRINDQISKVAANVSCPTGRGLLTCLRRKSGTELRQALLSTGTQFQPVTDNITVWKDFVAQTKAGHTASVPLLIGTNKDEGTLIVEGEPTAYLPDIVQYSKSNNLNFPFANVSELQKNYPVPSDSFPTAYNASAGMWRDAHMLCLASNLAALRTAALGLPVWRYRFDHVAANLNSRGVRIGAFHGSDIRFVMGQWRTIVLSPPFVPATPEQIAISDLMVTAWTNFIKEPHKGPRIPGWSKYNPEHASTLAILGTSVSGAMPGDHFFADRPCAYWNTILPVFPQVDVPELWKLDVLATHSRSSILAEKGIHTPVSIGNLCREAVIGVLLKSQNNVAVHGRRKESGKQARWTRGVLMSGFRRSAPALERDHPKVMAKRGSLHL</sequence>
<evidence type="ECO:0000256" key="3">
    <source>
        <dbReference type="SAM" id="SignalP"/>
    </source>
</evidence>
<organism evidence="5 6">
    <name type="scientific">Agrocybe chaxingu</name>
    <dbReference type="NCBI Taxonomy" id="84603"/>
    <lineage>
        <taxon>Eukaryota</taxon>
        <taxon>Fungi</taxon>
        <taxon>Dikarya</taxon>
        <taxon>Basidiomycota</taxon>
        <taxon>Agaricomycotina</taxon>
        <taxon>Agaricomycetes</taxon>
        <taxon>Agaricomycetidae</taxon>
        <taxon>Agaricales</taxon>
        <taxon>Agaricineae</taxon>
        <taxon>Strophariaceae</taxon>
        <taxon>Agrocybe</taxon>
    </lineage>
</organism>
<dbReference type="InterPro" id="IPR050654">
    <property type="entry name" value="AChE-related_enzymes"/>
</dbReference>
<dbReference type="EMBL" id="JANKHO010000203">
    <property type="protein sequence ID" value="KAJ3513354.1"/>
    <property type="molecule type" value="Genomic_DNA"/>
</dbReference>
<feature type="signal peptide" evidence="3">
    <location>
        <begin position="1"/>
        <end position="24"/>
    </location>
</feature>
<dbReference type="InterPro" id="IPR002018">
    <property type="entry name" value="CarbesteraseB"/>
</dbReference>
<comment type="similarity">
    <text evidence="1">Belongs to the type-B carboxylesterase/lipase family.</text>
</comment>
<dbReference type="GO" id="GO:0052689">
    <property type="term" value="F:carboxylic ester hydrolase activity"/>
    <property type="evidence" value="ECO:0007669"/>
    <property type="project" value="TreeGrafter"/>
</dbReference>
<dbReference type="PANTHER" id="PTHR43918:SF4">
    <property type="entry name" value="CARBOXYLIC ESTER HYDROLASE"/>
    <property type="match status" value="1"/>
</dbReference>
<dbReference type="Proteomes" id="UP001148786">
    <property type="component" value="Unassembled WGS sequence"/>
</dbReference>
<dbReference type="Gene3D" id="3.40.50.1820">
    <property type="entry name" value="alpha/beta hydrolase"/>
    <property type="match status" value="1"/>
</dbReference>
<dbReference type="PANTHER" id="PTHR43918">
    <property type="entry name" value="ACETYLCHOLINESTERASE"/>
    <property type="match status" value="1"/>
</dbReference>
<keyword evidence="3" id="KW-0732">Signal</keyword>
<dbReference type="AlphaFoldDB" id="A0A9W8K5R9"/>
<reference evidence="5" key="1">
    <citation type="submission" date="2022-07" db="EMBL/GenBank/DDBJ databases">
        <title>Genome Sequence of Agrocybe chaxingu.</title>
        <authorList>
            <person name="Buettner E."/>
        </authorList>
    </citation>
    <scope>NUCLEOTIDE SEQUENCE</scope>
    <source>
        <strain evidence="5">MP-N11</strain>
    </source>
</reference>
<feature type="domain" description="Carboxylesterase type B" evidence="4">
    <location>
        <begin position="32"/>
        <end position="499"/>
    </location>
</feature>
<proteinExistence type="inferred from homology"/>
<evidence type="ECO:0000256" key="1">
    <source>
        <dbReference type="ARBA" id="ARBA00005964"/>
    </source>
</evidence>
<name>A0A9W8K5R9_9AGAR</name>
<evidence type="ECO:0000259" key="4">
    <source>
        <dbReference type="Pfam" id="PF00135"/>
    </source>
</evidence>
<evidence type="ECO:0000313" key="5">
    <source>
        <dbReference type="EMBL" id="KAJ3513354.1"/>
    </source>
</evidence>
<protein>
    <recommendedName>
        <fullName evidence="4">Carboxylesterase type B domain-containing protein</fullName>
    </recommendedName>
</protein>
<keyword evidence="2" id="KW-0378">Hydrolase</keyword>
<evidence type="ECO:0000256" key="2">
    <source>
        <dbReference type="ARBA" id="ARBA00022801"/>
    </source>
</evidence>
<dbReference type="SUPFAM" id="SSF53474">
    <property type="entry name" value="alpha/beta-Hydrolases"/>
    <property type="match status" value="1"/>
</dbReference>
<dbReference type="OrthoDB" id="408631at2759"/>
<keyword evidence="6" id="KW-1185">Reference proteome</keyword>
<gene>
    <name evidence="5" type="ORF">NLJ89_g2998</name>
</gene>
<dbReference type="Pfam" id="PF00135">
    <property type="entry name" value="COesterase"/>
    <property type="match status" value="1"/>
</dbReference>